<dbReference type="SMART" id="SM00897">
    <property type="entry name" value="FIST"/>
    <property type="match status" value="1"/>
</dbReference>
<dbReference type="EMBL" id="AP008231">
    <property type="protein sequence ID" value="BAD79343.1"/>
    <property type="molecule type" value="Genomic_DNA"/>
</dbReference>
<protein>
    <recommendedName>
        <fullName evidence="11">FIST domain protein</fullName>
    </recommendedName>
</protein>
<evidence type="ECO:0000256" key="5">
    <source>
        <dbReference type="ARBA" id="ARBA00023136"/>
    </source>
</evidence>
<evidence type="ECO:0000256" key="3">
    <source>
        <dbReference type="ARBA" id="ARBA00022692"/>
    </source>
</evidence>
<dbReference type="InterPro" id="IPR016741">
    <property type="entry name" value="UCP018953"/>
</dbReference>
<dbReference type="InterPro" id="IPR019494">
    <property type="entry name" value="FIST_C"/>
</dbReference>
<sequence>MQWSCALSTRPSLELALQEVVAQACSDLSVAPDLGLIFVSASFASDFPRLLPLLQEKLQVPRLLGCCGGGIVGTQQGTGVECEQQPALTLLLASLPGVRATPFHLSPEALPDLDSPPQAWIEAIGVNPSDDPQFLLMVDPFSAKIEDLLQGLDFAYPEAVKVGGLASGLGAESAIASLFFQDRQVDGVIGLALSGNVQLQAIVAQGCRPVGPLWHVAAAERNILRQLQTEDEEPIAALQALQSVLRDLSPELQRSLCVGLACNSFQTVLQPGDFLIRNLLGFDPRTGAVAIGDRIRVGQRLQLHVRDAQTAADDLERQLGQWCRQHATKPAASLLFSCLGRGKPFYQQANFESQLIQHYLSELPLAGFFCNGEIGPIAGSTYLHGYTSVLALLSAKTH</sequence>
<evidence type="ECO:0000313" key="9">
    <source>
        <dbReference type="EMBL" id="BAD79343.1"/>
    </source>
</evidence>
<keyword evidence="6" id="KW-0175">Coiled coil</keyword>
<keyword evidence="4" id="KW-1133">Transmembrane helix</keyword>
<dbReference type="Pfam" id="PF10442">
    <property type="entry name" value="FIST_C"/>
    <property type="match status" value="1"/>
</dbReference>
<dbReference type="PANTHER" id="PTHR14939:SF5">
    <property type="entry name" value="F-BOX ONLY PROTEIN 22"/>
    <property type="match status" value="1"/>
</dbReference>
<keyword evidence="5" id="KW-0472">Membrane</keyword>
<reference evidence="9 10" key="1">
    <citation type="journal article" date="2007" name="Photosyn. Res.">
        <title>Complete nucleotide sequence of the freshwater unicellular cyanobacterium Synechococcus elongatus PCC 6301 chromosome: gene content and organization.</title>
        <authorList>
            <person name="Sugita C."/>
            <person name="Ogata K."/>
            <person name="Shikata M."/>
            <person name="Jikuya H."/>
            <person name="Takano J."/>
            <person name="Furumichi M."/>
            <person name="Kanehisa M."/>
            <person name="Omata T."/>
            <person name="Sugiura M."/>
            <person name="Sugita M."/>
        </authorList>
    </citation>
    <scope>NUCLEOTIDE SEQUENCE [LARGE SCALE GENOMIC DNA]</scope>
    <source>
        <strain evidence="10">ATCC 27144 / PCC 6301 / SAUG 1402/1</strain>
    </source>
</reference>
<keyword evidence="2" id="KW-1003">Cell membrane</keyword>
<evidence type="ECO:0000259" key="8">
    <source>
        <dbReference type="SMART" id="SM01204"/>
    </source>
</evidence>
<dbReference type="SMART" id="SM01204">
    <property type="entry name" value="FIST_C"/>
    <property type="match status" value="1"/>
</dbReference>
<evidence type="ECO:0000256" key="6">
    <source>
        <dbReference type="SAM" id="Coils"/>
    </source>
</evidence>
<dbReference type="InterPro" id="IPR013702">
    <property type="entry name" value="FIST_domain_N"/>
</dbReference>
<dbReference type="AlphaFoldDB" id="A0A0H3K8N5"/>
<feature type="coiled-coil region" evidence="6">
    <location>
        <begin position="298"/>
        <end position="325"/>
    </location>
</feature>
<feature type="domain" description="FIST C-domain" evidence="8">
    <location>
        <begin position="237"/>
        <end position="377"/>
    </location>
</feature>
<dbReference type="RefSeq" id="WP_011243465.1">
    <property type="nucleotide sequence ID" value="NC_006576.1"/>
</dbReference>
<proteinExistence type="predicted"/>
<dbReference type="eggNOG" id="COG4398">
    <property type="taxonomic scope" value="Bacteria"/>
</dbReference>
<dbReference type="GeneID" id="72429178"/>
<dbReference type="GO" id="GO:0005886">
    <property type="term" value="C:plasma membrane"/>
    <property type="evidence" value="ECO:0007669"/>
    <property type="project" value="UniProtKB-SubCell"/>
</dbReference>
<evidence type="ECO:0000259" key="7">
    <source>
        <dbReference type="SMART" id="SM00897"/>
    </source>
</evidence>
<evidence type="ECO:0008006" key="11">
    <source>
        <dbReference type="Google" id="ProtNLM"/>
    </source>
</evidence>
<dbReference type="Pfam" id="PF08495">
    <property type="entry name" value="FIST"/>
    <property type="match status" value="1"/>
</dbReference>
<organism evidence="9 10">
    <name type="scientific">Synechococcus sp. (strain ATCC 27144 / PCC 6301 / SAUG 1402/1)</name>
    <name type="common">Anacystis nidulans</name>
    <dbReference type="NCBI Taxonomy" id="269084"/>
    <lineage>
        <taxon>Bacteria</taxon>
        <taxon>Bacillati</taxon>
        <taxon>Cyanobacteriota</taxon>
        <taxon>Cyanophyceae</taxon>
        <taxon>Synechococcales</taxon>
        <taxon>Synechococcaceae</taxon>
        <taxon>Synechococcus</taxon>
    </lineage>
</organism>
<dbReference type="Proteomes" id="UP000001175">
    <property type="component" value="Chromosome"/>
</dbReference>
<dbReference type="KEGG" id="syc:syc1153_d"/>
<dbReference type="PIRSF" id="PIRSF018953">
    <property type="entry name" value="UCP018953"/>
    <property type="match status" value="1"/>
</dbReference>
<comment type="subcellular location">
    <subcellularLocation>
        <location evidence="1">Cell membrane</location>
        <topology evidence="1">Multi-pass membrane protein</topology>
    </subcellularLocation>
</comment>
<evidence type="ECO:0000256" key="2">
    <source>
        <dbReference type="ARBA" id="ARBA00022475"/>
    </source>
</evidence>
<keyword evidence="3" id="KW-0812">Transmembrane</keyword>
<evidence type="ECO:0000256" key="4">
    <source>
        <dbReference type="ARBA" id="ARBA00022989"/>
    </source>
</evidence>
<accession>A0A0H3K8N5</accession>
<feature type="domain" description="FIST" evidence="7">
    <location>
        <begin position="31"/>
        <end position="231"/>
    </location>
</feature>
<evidence type="ECO:0000313" key="10">
    <source>
        <dbReference type="Proteomes" id="UP000001175"/>
    </source>
</evidence>
<gene>
    <name evidence="9" type="ordered locus">syc1153_d</name>
</gene>
<evidence type="ECO:0000256" key="1">
    <source>
        <dbReference type="ARBA" id="ARBA00004651"/>
    </source>
</evidence>
<dbReference type="PANTHER" id="PTHR14939">
    <property type="entry name" value="F-BOX ONLY PROTEIN 22"/>
    <property type="match status" value="1"/>
</dbReference>
<name>A0A0H3K8N5_SYNP6</name>